<feature type="transmembrane region" description="Helical" evidence="18">
    <location>
        <begin position="576"/>
        <end position="594"/>
    </location>
</feature>
<evidence type="ECO:0000259" key="20">
    <source>
        <dbReference type="SMART" id="SM00918"/>
    </source>
</evidence>
<evidence type="ECO:0000313" key="22">
    <source>
        <dbReference type="Proteomes" id="UP000655588"/>
    </source>
</evidence>
<reference evidence="21" key="1">
    <citation type="submission" date="2019-11" db="EMBL/GenBank/DDBJ databases">
        <title>The nuclear and mitochondrial genomes of Frieseomelitta varia - a highly eusocial stingless bee (Meliponini) with a permanently sterile worker caste.</title>
        <authorList>
            <person name="Freitas F.C.P."/>
            <person name="Lourenco A.P."/>
            <person name="Nunes F.M.F."/>
            <person name="Paschoal A.R."/>
            <person name="Abreu F.C.P."/>
            <person name="Barbin F.O."/>
            <person name="Bataglia L."/>
            <person name="Cardoso-Junior C.A.M."/>
            <person name="Cervoni M.S."/>
            <person name="Silva S.R."/>
            <person name="Dalarmi F."/>
            <person name="Del Lama M.A."/>
            <person name="Depintor T.S."/>
            <person name="Ferreira K.M."/>
            <person name="Goria P.S."/>
            <person name="Jaskot M.C."/>
            <person name="Lago D.C."/>
            <person name="Luna-Lucena D."/>
            <person name="Moda L.M."/>
            <person name="Nascimento L."/>
            <person name="Pedrino M."/>
            <person name="Rabico F.O."/>
            <person name="Sanches F.C."/>
            <person name="Santos D.E."/>
            <person name="Santos C.G."/>
            <person name="Vieira J."/>
            <person name="Lopes T.F."/>
            <person name="Barchuk A.R."/>
            <person name="Hartfelder K."/>
            <person name="Simoes Z.L.P."/>
            <person name="Bitondi M.M.G."/>
            <person name="Pinheiro D.G."/>
        </authorList>
    </citation>
    <scope>NUCLEOTIDE SEQUENCE</scope>
    <source>
        <strain evidence="21">USP_RPSP 00005682</strain>
        <tissue evidence="21">Whole individual</tissue>
    </source>
</reference>
<feature type="binding site" evidence="15">
    <location>
        <position position="531"/>
    </location>
    <ligand>
        <name>L-glutamate</name>
        <dbReference type="ChEBI" id="CHEBI:29985"/>
    </ligand>
</feature>
<evidence type="ECO:0000256" key="6">
    <source>
        <dbReference type="ARBA" id="ARBA00022723"/>
    </source>
</evidence>
<comment type="subcellular location">
    <subcellularLocation>
        <location evidence="1">Cell membrane</location>
        <topology evidence="1">Multi-pass membrane protein</topology>
    </subcellularLocation>
</comment>
<keyword evidence="10 18" id="KW-0472">Membrane</keyword>
<evidence type="ECO:0000256" key="2">
    <source>
        <dbReference type="ARBA" id="ARBA00008685"/>
    </source>
</evidence>
<keyword evidence="12" id="KW-0325">Glycoprotein</keyword>
<evidence type="ECO:0000256" key="18">
    <source>
        <dbReference type="SAM" id="Phobius"/>
    </source>
</evidence>
<dbReference type="PANTHER" id="PTHR18966">
    <property type="entry name" value="IONOTROPIC GLUTAMATE RECEPTOR"/>
    <property type="match status" value="1"/>
</dbReference>
<dbReference type="Pfam" id="PF10613">
    <property type="entry name" value="Lig_chan-Glu_bd"/>
    <property type="match status" value="1"/>
</dbReference>
<evidence type="ECO:0000256" key="1">
    <source>
        <dbReference type="ARBA" id="ARBA00004651"/>
    </source>
</evidence>
<keyword evidence="3" id="KW-0813">Transport</keyword>
<evidence type="ECO:0000256" key="15">
    <source>
        <dbReference type="PIRSR" id="PIRSR601508-1"/>
    </source>
</evidence>
<keyword evidence="22" id="KW-1185">Reference proteome</keyword>
<feature type="binding site" evidence="15">
    <location>
        <position position="536"/>
    </location>
    <ligand>
        <name>L-glutamate</name>
        <dbReference type="ChEBI" id="CHEBI:29985"/>
    </ligand>
</feature>
<keyword evidence="5 18" id="KW-0812">Transmembrane</keyword>
<dbReference type="SMART" id="SM00079">
    <property type="entry name" value="PBPe"/>
    <property type="match status" value="1"/>
</dbReference>
<feature type="domain" description="Ionotropic glutamate receptor C-terminal" evidence="19">
    <location>
        <begin position="451"/>
        <end position="870"/>
    </location>
</feature>
<evidence type="ECO:0000256" key="5">
    <source>
        <dbReference type="ARBA" id="ARBA00022692"/>
    </source>
</evidence>
<comment type="similarity">
    <text evidence="2">Belongs to the glutamate-gated ion channel (TC 1.A.10.1) family.</text>
</comment>
<evidence type="ECO:0000259" key="19">
    <source>
        <dbReference type="SMART" id="SM00079"/>
    </source>
</evidence>
<keyword evidence="7" id="KW-0862">Zinc</keyword>
<feature type="domain" description="Ionotropic glutamate receptor L-glutamate and glycine-binding" evidence="20">
    <location>
        <begin position="451"/>
        <end position="520"/>
    </location>
</feature>
<keyword evidence="4" id="KW-1003">Cell membrane</keyword>
<evidence type="ECO:0000256" key="12">
    <source>
        <dbReference type="ARBA" id="ARBA00023180"/>
    </source>
</evidence>
<dbReference type="GO" id="GO:0005886">
    <property type="term" value="C:plasma membrane"/>
    <property type="evidence" value="ECO:0007669"/>
    <property type="project" value="UniProtKB-SubCell"/>
</dbReference>
<proteinExistence type="inferred from homology"/>
<evidence type="ECO:0000256" key="10">
    <source>
        <dbReference type="ARBA" id="ARBA00023136"/>
    </source>
</evidence>
<dbReference type="SUPFAM" id="SSF53850">
    <property type="entry name" value="Periplasmic binding protein-like II"/>
    <property type="match status" value="1"/>
</dbReference>
<dbReference type="Gene3D" id="3.40.190.10">
    <property type="entry name" value="Periplasmic binding protein-like II"/>
    <property type="match status" value="2"/>
</dbReference>
<dbReference type="GO" id="GO:0015276">
    <property type="term" value="F:ligand-gated monoatomic ion channel activity"/>
    <property type="evidence" value="ECO:0007669"/>
    <property type="project" value="InterPro"/>
</dbReference>
<dbReference type="Proteomes" id="UP000655588">
    <property type="component" value="Unassembled WGS sequence"/>
</dbReference>
<dbReference type="SMART" id="SM00918">
    <property type="entry name" value="Lig_chan-Glu_bd"/>
    <property type="match status" value="1"/>
</dbReference>
<dbReference type="Pfam" id="PF00060">
    <property type="entry name" value="Lig_chan"/>
    <property type="match status" value="1"/>
</dbReference>
<dbReference type="GO" id="GO:0038023">
    <property type="term" value="F:signaling receptor activity"/>
    <property type="evidence" value="ECO:0007669"/>
    <property type="project" value="InterPro"/>
</dbReference>
<evidence type="ECO:0000256" key="11">
    <source>
        <dbReference type="ARBA" id="ARBA00023170"/>
    </source>
</evidence>
<sequence>MKFHDPNGLVIVSDFSELRKCCNLGQKDLDVRGTSFPEQEFMAHTVPIARDLPSDTWDDAVIVIEEADKEMLNILNDAVPQAEKNFGEDVITVHISTVQMERANVDSSFKEVCAALFKGISIILDMTWTGWDRLRNLADQNGIIYKRGDSNTNSYIQAIDDLLMLKNATDVGLIFEDERGILLSIILLAKLYIATNVCEIDSYRFPELNQSLYYLIGNSIIRLVVIDDFTEKTVSKIRAMRPSPSYYAIYANTAKMDDFFKTAVQGGLVKRHGIWNLVFTDNNYKEFKYINGNLQLNVSITILSMKSNVCCRLLGLPSNCSCPPDVKIFTLYFRRLIGLVVSLMSDLQASGTSMEPKTGRCFSQNASQASNLTSEAFNKNLIAKLGNNDTFEYWSEKGIITYKAEIVLETVENGSPELLATWTRHSKIKEADRKIKPAKRFFRIGTTPSVPWTVPKLDADGNVMKDVNGKDLWTGYCVDFVQKLSEEMDFDYDLVVPADRQFGKKLPNGQWDGLIGDLAKGETDMVVASLTMTSEREEVIDFVAPYFEQSGILIVMRKPVRKPSLFKFMTVLKVEVWLSIVGALTLTGIMIWILDKYSPYSARNNRRLYPYPCREFTLKESFWFALTSFTPQGGGEAPKALSSRTLVAAYWLFVVLMLATFTANLAAFLTVERMQVLQFDGILHVSPIKVKVVHLLRTRVLFQSPVQSLEQLARQSRINYTVVANSGQHQYFMNMKNAEDKLYTVWKEITLNSTSDQVAYRVWDYPIKEQYGHILQAITQVGPVANSKEGFQKVIESENAEFAFIHDSAEIKYEVTRNCNLTEVGEVFAEQPYAIAVQQGSHLQEEISRKILDLQKDRYFESLASKYWNQTLKAQCLNSDDNEGITLESLGGVFIATLFGLALAMITLAGEIFYYRKRNTQDKQKEKKKGKNVDKDKLMIQKLASKLQMKPAPTPFFEKTTNPPRVSHISVYPRNFPFKE</sequence>
<evidence type="ECO:0000256" key="16">
    <source>
        <dbReference type="PIRSR" id="PIRSR601508-2"/>
    </source>
</evidence>
<keyword evidence="6" id="KW-0479">Metal-binding</keyword>
<accession>A0A833RZA8</accession>
<evidence type="ECO:0008006" key="23">
    <source>
        <dbReference type="Google" id="ProtNLM"/>
    </source>
</evidence>
<keyword evidence="14" id="KW-0407">Ion channel</keyword>
<evidence type="ECO:0000256" key="7">
    <source>
        <dbReference type="ARBA" id="ARBA00022833"/>
    </source>
</evidence>
<comment type="caution">
    <text evidence="21">The sequence shown here is derived from an EMBL/GenBank/DDBJ whole genome shotgun (WGS) entry which is preliminary data.</text>
</comment>
<organism evidence="21 22">
    <name type="scientific">Frieseomelitta varia</name>
    <dbReference type="NCBI Taxonomy" id="561572"/>
    <lineage>
        <taxon>Eukaryota</taxon>
        <taxon>Metazoa</taxon>
        <taxon>Ecdysozoa</taxon>
        <taxon>Arthropoda</taxon>
        <taxon>Hexapoda</taxon>
        <taxon>Insecta</taxon>
        <taxon>Pterygota</taxon>
        <taxon>Neoptera</taxon>
        <taxon>Endopterygota</taxon>
        <taxon>Hymenoptera</taxon>
        <taxon>Apocrita</taxon>
        <taxon>Aculeata</taxon>
        <taxon>Apoidea</taxon>
        <taxon>Anthophila</taxon>
        <taxon>Apidae</taxon>
        <taxon>Frieseomelitta</taxon>
    </lineage>
</organism>
<keyword evidence="17" id="KW-1015">Disulfide bond</keyword>
<dbReference type="InterPro" id="IPR001320">
    <property type="entry name" value="Iontro_rcpt_C"/>
</dbReference>
<evidence type="ECO:0000256" key="3">
    <source>
        <dbReference type="ARBA" id="ARBA00022448"/>
    </source>
</evidence>
<dbReference type="PRINTS" id="PR00177">
    <property type="entry name" value="NMDARECEPTOR"/>
</dbReference>
<evidence type="ECO:0000256" key="8">
    <source>
        <dbReference type="ARBA" id="ARBA00022989"/>
    </source>
</evidence>
<dbReference type="AlphaFoldDB" id="A0A833RZA8"/>
<dbReference type="InterPro" id="IPR001508">
    <property type="entry name" value="Iono_Glu_rcpt_met"/>
</dbReference>
<evidence type="ECO:0000256" key="17">
    <source>
        <dbReference type="PIRSR" id="PIRSR601508-3"/>
    </source>
</evidence>
<evidence type="ECO:0000256" key="9">
    <source>
        <dbReference type="ARBA" id="ARBA00023065"/>
    </source>
</evidence>
<evidence type="ECO:0000256" key="13">
    <source>
        <dbReference type="ARBA" id="ARBA00023286"/>
    </source>
</evidence>
<keyword evidence="13" id="KW-1071">Ligand-gated ion channel</keyword>
<gene>
    <name evidence="21" type="ORF">E2986_10990</name>
</gene>
<keyword evidence="9" id="KW-0406">Ion transport</keyword>
<feature type="site" description="Crucial to convey clamshell closure to channel opening" evidence="16">
    <location>
        <position position="706"/>
    </location>
</feature>
<feature type="disulfide bond" evidence="17">
    <location>
        <begin position="819"/>
        <end position="876"/>
    </location>
</feature>
<protein>
    <recommendedName>
        <fullName evidence="23">Ionotropic receptor 8a</fullName>
    </recommendedName>
</protein>
<dbReference type="FunFam" id="3.40.190.10:FF:000009">
    <property type="entry name" value="Putative glutamate receptor ionotropic NMDA 2B"/>
    <property type="match status" value="1"/>
</dbReference>
<keyword evidence="8 18" id="KW-1133">Transmembrane helix</keyword>
<evidence type="ECO:0000313" key="21">
    <source>
        <dbReference type="EMBL" id="KAF3424892.1"/>
    </source>
</evidence>
<dbReference type="EMBL" id="WNWW01000435">
    <property type="protein sequence ID" value="KAF3424892.1"/>
    <property type="molecule type" value="Genomic_DNA"/>
</dbReference>
<evidence type="ECO:0000256" key="14">
    <source>
        <dbReference type="ARBA" id="ARBA00023303"/>
    </source>
</evidence>
<name>A0A833RZA8_9HYME</name>
<feature type="transmembrane region" description="Helical" evidence="18">
    <location>
        <begin position="648"/>
        <end position="669"/>
    </location>
</feature>
<evidence type="ECO:0000256" key="4">
    <source>
        <dbReference type="ARBA" id="ARBA00022475"/>
    </source>
</evidence>
<dbReference type="InterPro" id="IPR015683">
    <property type="entry name" value="Ionotropic_Glu_rcpt"/>
</dbReference>
<keyword evidence="11" id="KW-0675">Receptor</keyword>
<feature type="transmembrane region" description="Helical" evidence="18">
    <location>
        <begin position="890"/>
        <end position="915"/>
    </location>
</feature>
<feature type="binding site" evidence="15">
    <location>
        <position position="807"/>
    </location>
    <ligand>
        <name>L-glutamate</name>
        <dbReference type="ChEBI" id="CHEBI:29985"/>
    </ligand>
</feature>
<dbReference type="InterPro" id="IPR019594">
    <property type="entry name" value="Glu/Gly-bd"/>
</dbReference>
<dbReference type="GO" id="GO:0046872">
    <property type="term" value="F:metal ion binding"/>
    <property type="evidence" value="ECO:0007669"/>
    <property type="project" value="UniProtKB-KW"/>
</dbReference>
<dbReference type="FunFam" id="3.40.190.10:FF:000160">
    <property type="entry name" value="GLutamate Receptor family (AMPA)"/>
    <property type="match status" value="1"/>
</dbReference>
<dbReference type="CDD" id="cd13717">
    <property type="entry name" value="PBP2_iGluR_putative"/>
    <property type="match status" value="1"/>
</dbReference>